<organism evidence="1">
    <name type="scientific">Lepeophtheirus salmonis</name>
    <name type="common">Salmon louse</name>
    <name type="synonym">Caligus salmonis</name>
    <dbReference type="NCBI Taxonomy" id="72036"/>
    <lineage>
        <taxon>Eukaryota</taxon>
        <taxon>Metazoa</taxon>
        <taxon>Ecdysozoa</taxon>
        <taxon>Arthropoda</taxon>
        <taxon>Crustacea</taxon>
        <taxon>Multicrustacea</taxon>
        <taxon>Hexanauplia</taxon>
        <taxon>Copepoda</taxon>
        <taxon>Siphonostomatoida</taxon>
        <taxon>Caligidae</taxon>
        <taxon>Lepeophtheirus</taxon>
    </lineage>
</organism>
<proteinExistence type="predicted"/>
<accession>A0A0K2SW85</accession>
<sequence>MPSSIIIMQRYDSKIIFYISGELNRFNNCTYFLYKTKITIMYIKYSYTLLKFVDFIFDPRKLKLV</sequence>
<reference evidence="1" key="1">
    <citation type="submission" date="2014-05" db="EMBL/GenBank/DDBJ databases">
        <authorList>
            <person name="Chronopoulou M."/>
        </authorList>
    </citation>
    <scope>NUCLEOTIDE SEQUENCE</scope>
    <source>
        <tissue evidence="1">Whole organism</tissue>
    </source>
</reference>
<evidence type="ECO:0000313" key="1">
    <source>
        <dbReference type="EMBL" id="CDW17775.1"/>
    </source>
</evidence>
<protein>
    <submittedName>
        <fullName evidence="1">Uncharacterized protein</fullName>
    </submittedName>
</protein>
<dbReference type="EMBL" id="HACA01000414">
    <property type="protein sequence ID" value="CDW17775.1"/>
    <property type="molecule type" value="Transcribed_RNA"/>
</dbReference>
<name>A0A0K2SW85_LEPSM</name>
<dbReference type="AlphaFoldDB" id="A0A0K2SW85"/>